<keyword evidence="1" id="KW-1185">Reference proteome</keyword>
<sequence>MEHACMAHIADQIGQIHYNSYWRNATTPQPHYYTAGGTGSLVYSTISDAQSICSSTLDVSARLSNRTHQLSSSLILVPSPPATVHHHLIDQYNNILPMSSPSGTGAGTLGHHQTNSMAAATAQISAAIPAMPFCCECHATQNRCSTDSCPCFATRRMCDEHCESARYRGDCLNQAICKCSCEADPAKPAKNVCTKSCCDCLRIKESCSKLCACKQICKNKEPPKRAVKVNKPAQGVSPGLYFLCASFCLAVKLEDILFSLSANASTRLFQFVLSASHNPS</sequence>
<dbReference type="Proteomes" id="UP000050741">
    <property type="component" value="Unassembled WGS sequence"/>
</dbReference>
<proteinExistence type="predicted"/>
<accession>A0A183CKI7</accession>
<reference evidence="2" key="2">
    <citation type="submission" date="2016-06" db="UniProtKB">
        <authorList>
            <consortium name="WormBaseParasite"/>
        </authorList>
    </citation>
    <scope>IDENTIFICATION</scope>
</reference>
<reference evidence="1" key="1">
    <citation type="submission" date="2014-05" db="EMBL/GenBank/DDBJ databases">
        <title>The genome and life-stage specific transcriptomes of Globodera pallida elucidate key aspects of plant parasitism by a cyst nematode.</title>
        <authorList>
            <person name="Cotton J.A."/>
            <person name="Lilley C.J."/>
            <person name="Jones L.M."/>
            <person name="Kikuchi T."/>
            <person name="Reid A.J."/>
            <person name="Thorpe P."/>
            <person name="Tsai I.J."/>
            <person name="Beasley H."/>
            <person name="Blok V."/>
            <person name="Cock P.J.A."/>
            <person name="Van den Akker S.E."/>
            <person name="Holroyd N."/>
            <person name="Hunt M."/>
            <person name="Mantelin S."/>
            <person name="Naghra H."/>
            <person name="Pain A."/>
            <person name="Palomares-Rius J.E."/>
            <person name="Zarowiecki M."/>
            <person name="Berriman M."/>
            <person name="Jones J.T."/>
            <person name="Urwin P.E."/>
        </authorList>
    </citation>
    <scope>NUCLEOTIDE SEQUENCE [LARGE SCALE GENOMIC DNA]</scope>
    <source>
        <strain evidence="1">Lindley</strain>
    </source>
</reference>
<dbReference type="AlphaFoldDB" id="A0A183CKI7"/>
<evidence type="ECO:0000313" key="1">
    <source>
        <dbReference type="Proteomes" id="UP000050741"/>
    </source>
</evidence>
<evidence type="ECO:0000313" key="2">
    <source>
        <dbReference type="WBParaSite" id="GPLIN_001339300"/>
    </source>
</evidence>
<organism evidence="1 2">
    <name type="scientific">Globodera pallida</name>
    <name type="common">Potato cyst nematode worm</name>
    <name type="synonym">Heterodera pallida</name>
    <dbReference type="NCBI Taxonomy" id="36090"/>
    <lineage>
        <taxon>Eukaryota</taxon>
        <taxon>Metazoa</taxon>
        <taxon>Ecdysozoa</taxon>
        <taxon>Nematoda</taxon>
        <taxon>Chromadorea</taxon>
        <taxon>Rhabditida</taxon>
        <taxon>Tylenchina</taxon>
        <taxon>Tylenchomorpha</taxon>
        <taxon>Tylenchoidea</taxon>
        <taxon>Heteroderidae</taxon>
        <taxon>Heteroderinae</taxon>
        <taxon>Globodera</taxon>
    </lineage>
</organism>
<dbReference type="WBParaSite" id="GPLIN_001339300">
    <property type="protein sequence ID" value="GPLIN_001339300"/>
    <property type="gene ID" value="GPLIN_001339300"/>
</dbReference>
<name>A0A183CKI7_GLOPA</name>
<protein>
    <submittedName>
        <fullName evidence="2">CRC domain-containing protein</fullName>
    </submittedName>
</protein>